<organism evidence="2 3">
    <name type="scientific">Saguinus oedipus</name>
    <name type="common">Cotton-top tamarin</name>
    <name type="synonym">Oedipomidas oedipus</name>
    <dbReference type="NCBI Taxonomy" id="9490"/>
    <lineage>
        <taxon>Eukaryota</taxon>
        <taxon>Metazoa</taxon>
        <taxon>Chordata</taxon>
        <taxon>Craniata</taxon>
        <taxon>Vertebrata</taxon>
        <taxon>Euteleostomi</taxon>
        <taxon>Mammalia</taxon>
        <taxon>Eutheria</taxon>
        <taxon>Euarchontoglires</taxon>
        <taxon>Primates</taxon>
        <taxon>Haplorrhini</taxon>
        <taxon>Platyrrhini</taxon>
        <taxon>Cebidae</taxon>
        <taxon>Callitrichinae</taxon>
        <taxon>Saguinus</taxon>
    </lineage>
</organism>
<reference evidence="2 3" key="1">
    <citation type="submission" date="2023-05" db="EMBL/GenBank/DDBJ databases">
        <title>B98-5 Cell Line De Novo Hybrid Assembly: An Optical Mapping Approach.</title>
        <authorList>
            <person name="Kananen K."/>
            <person name="Auerbach J.A."/>
            <person name="Kautto E."/>
            <person name="Blachly J.S."/>
        </authorList>
    </citation>
    <scope>NUCLEOTIDE SEQUENCE [LARGE SCALE GENOMIC DNA]</scope>
    <source>
        <strain evidence="2">B95-8</strain>
        <tissue evidence="2">Cell line</tissue>
    </source>
</reference>
<feature type="non-terminal residue" evidence="2">
    <location>
        <position position="173"/>
    </location>
</feature>
<evidence type="ECO:0000313" key="2">
    <source>
        <dbReference type="EMBL" id="KAK2112964.1"/>
    </source>
</evidence>
<protein>
    <submittedName>
        <fullName evidence="2">Uncharacterized protein</fullName>
    </submittedName>
</protein>
<feature type="compositionally biased region" description="Pro residues" evidence="1">
    <location>
        <begin position="1"/>
        <end position="15"/>
    </location>
</feature>
<dbReference type="EMBL" id="JASSZA010000004">
    <property type="protein sequence ID" value="KAK2112964.1"/>
    <property type="molecule type" value="Genomic_DNA"/>
</dbReference>
<feature type="region of interest" description="Disordered" evidence="1">
    <location>
        <begin position="1"/>
        <end position="61"/>
    </location>
</feature>
<evidence type="ECO:0000313" key="3">
    <source>
        <dbReference type="Proteomes" id="UP001266305"/>
    </source>
</evidence>
<sequence length="173" mass="19244">DWIINPYPPRPPISSPCPRERLAASAEARRVPWAGRRSPELRGAGAERGPHAGGLRHRFERTRPRNVFRGVETDSARQGRPWRAVRFLASRSGLAGSAPRQGTDPWVQRAAAPPRPGLRSSTCRLAPPASTVASTCRAVFAAFGGSSKRRRRKNGVHTRQKTFRPGLFQRRRK</sequence>
<name>A0ABQ9VUA0_SAGOE</name>
<proteinExistence type="predicted"/>
<feature type="non-terminal residue" evidence="2">
    <location>
        <position position="1"/>
    </location>
</feature>
<gene>
    <name evidence="2" type="ORF">P7K49_007230</name>
</gene>
<keyword evidence="3" id="KW-1185">Reference proteome</keyword>
<feature type="region of interest" description="Disordered" evidence="1">
    <location>
        <begin position="145"/>
        <end position="173"/>
    </location>
</feature>
<feature type="compositionally biased region" description="Basic residues" evidence="1">
    <location>
        <begin position="147"/>
        <end position="162"/>
    </location>
</feature>
<feature type="region of interest" description="Disordered" evidence="1">
    <location>
        <begin position="93"/>
        <end position="119"/>
    </location>
</feature>
<evidence type="ECO:0000256" key="1">
    <source>
        <dbReference type="SAM" id="MobiDB-lite"/>
    </source>
</evidence>
<dbReference type="Proteomes" id="UP001266305">
    <property type="component" value="Unassembled WGS sequence"/>
</dbReference>
<comment type="caution">
    <text evidence="2">The sequence shown here is derived from an EMBL/GenBank/DDBJ whole genome shotgun (WGS) entry which is preliminary data.</text>
</comment>
<feature type="compositionally biased region" description="Basic and acidic residues" evidence="1">
    <location>
        <begin position="18"/>
        <end position="30"/>
    </location>
</feature>
<accession>A0ABQ9VUA0</accession>